<reference evidence="1" key="1">
    <citation type="submission" date="2023-03" db="EMBL/GenBank/DDBJ databases">
        <title>Massive genome expansion in bonnet fungi (Mycena s.s.) driven by repeated elements and novel gene families across ecological guilds.</title>
        <authorList>
            <consortium name="Lawrence Berkeley National Laboratory"/>
            <person name="Harder C.B."/>
            <person name="Miyauchi S."/>
            <person name="Viragh M."/>
            <person name="Kuo A."/>
            <person name="Thoen E."/>
            <person name="Andreopoulos B."/>
            <person name="Lu D."/>
            <person name="Skrede I."/>
            <person name="Drula E."/>
            <person name="Henrissat B."/>
            <person name="Morin E."/>
            <person name="Kohler A."/>
            <person name="Barry K."/>
            <person name="LaButti K."/>
            <person name="Morin E."/>
            <person name="Salamov A."/>
            <person name="Lipzen A."/>
            <person name="Mereny Z."/>
            <person name="Hegedus B."/>
            <person name="Baldrian P."/>
            <person name="Stursova M."/>
            <person name="Weitz H."/>
            <person name="Taylor A."/>
            <person name="Grigoriev I.V."/>
            <person name="Nagy L.G."/>
            <person name="Martin F."/>
            <person name="Kauserud H."/>
        </authorList>
    </citation>
    <scope>NUCLEOTIDE SEQUENCE</scope>
    <source>
        <strain evidence="1">CBHHK067</strain>
    </source>
</reference>
<comment type="caution">
    <text evidence="1">The sequence shown here is derived from an EMBL/GenBank/DDBJ whole genome shotgun (WGS) entry which is preliminary data.</text>
</comment>
<evidence type="ECO:0000313" key="2">
    <source>
        <dbReference type="Proteomes" id="UP001221757"/>
    </source>
</evidence>
<evidence type="ECO:0000313" key="1">
    <source>
        <dbReference type="EMBL" id="KAJ7666303.1"/>
    </source>
</evidence>
<dbReference type="EMBL" id="JARKIE010000211">
    <property type="protein sequence ID" value="KAJ7666303.1"/>
    <property type="molecule type" value="Genomic_DNA"/>
</dbReference>
<sequence>RVFSDYLPSQVRALLFLEIGCPQHLLHARLVTIYLHAVVHCMLELRVHAWVFEEACIELSHSDFITDPKIEILETRMSSKRLGSSVALRVLDRPAVSFPNVENVQDGHFPPGWPISNGGVPQLPDFGTVVQVGSHGQNKGEGPAKFPRLHIMLSSRRPSLGKLYLLSTVMFIERDTPIISFICSLPTTTNINGGQSKSLNFNTDVHVNLPDVDLSPDNNQNTNCRAARAVTGRDRLSYENPVLDSKVQPQFNSVVHALYTSTNQGPRMFTNEVPEASEIHYNGKLVPRGVK</sequence>
<protein>
    <submittedName>
        <fullName evidence="1">Uncharacterized protein</fullName>
    </submittedName>
</protein>
<gene>
    <name evidence="1" type="ORF">B0H17DRAFT_1254520</name>
</gene>
<feature type="non-terminal residue" evidence="1">
    <location>
        <position position="1"/>
    </location>
</feature>
<keyword evidence="2" id="KW-1185">Reference proteome</keyword>
<dbReference type="Proteomes" id="UP001221757">
    <property type="component" value="Unassembled WGS sequence"/>
</dbReference>
<proteinExistence type="predicted"/>
<dbReference type="AlphaFoldDB" id="A0AAD7CW70"/>
<accession>A0AAD7CW70</accession>
<name>A0AAD7CW70_MYCRO</name>
<organism evidence="1 2">
    <name type="scientific">Mycena rosella</name>
    <name type="common">Pink bonnet</name>
    <name type="synonym">Agaricus rosellus</name>
    <dbReference type="NCBI Taxonomy" id="1033263"/>
    <lineage>
        <taxon>Eukaryota</taxon>
        <taxon>Fungi</taxon>
        <taxon>Dikarya</taxon>
        <taxon>Basidiomycota</taxon>
        <taxon>Agaricomycotina</taxon>
        <taxon>Agaricomycetes</taxon>
        <taxon>Agaricomycetidae</taxon>
        <taxon>Agaricales</taxon>
        <taxon>Marasmiineae</taxon>
        <taxon>Mycenaceae</taxon>
        <taxon>Mycena</taxon>
    </lineage>
</organism>